<keyword evidence="2" id="KW-1003">Cell membrane</keyword>
<dbReference type="InterPro" id="IPR042094">
    <property type="entry name" value="T2SS_GspF_sf"/>
</dbReference>
<keyword evidence="5 7" id="KW-0472">Membrane</keyword>
<organism evidence="9 10">
    <name type="scientific">Pseudahrensia aquimaris</name>
    <dbReference type="NCBI Taxonomy" id="744461"/>
    <lineage>
        <taxon>Bacteria</taxon>
        <taxon>Pseudomonadati</taxon>
        <taxon>Pseudomonadota</taxon>
        <taxon>Alphaproteobacteria</taxon>
        <taxon>Hyphomicrobiales</taxon>
        <taxon>Ahrensiaceae</taxon>
        <taxon>Pseudahrensia</taxon>
    </lineage>
</organism>
<dbReference type="Gene3D" id="1.20.81.30">
    <property type="entry name" value="Type II secretion system (T2SS), domain F"/>
    <property type="match status" value="1"/>
</dbReference>
<feature type="compositionally biased region" description="Basic and acidic residues" evidence="6">
    <location>
        <begin position="58"/>
        <end position="72"/>
    </location>
</feature>
<feature type="transmembrane region" description="Helical" evidence="7">
    <location>
        <begin position="6"/>
        <end position="30"/>
    </location>
</feature>
<evidence type="ECO:0000256" key="5">
    <source>
        <dbReference type="ARBA" id="ARBA00023136"/>
    </source>
</evidence>
<dbReference type="Pfam" id="PF00482">
    <property type="entry name" value="T2SSF"/>
    <property type="match status" value="1"/>
</dbReference>
<evidence type="ECO:0000313" key="10">
    <source>
        <dbReference type="Proteomes" id="UP001597101"/>
    </source>
</evidence>
<dbReference type="PANTHER" id="PTHR35007">
    <property type="entry name" value="INTEGRAL MEMBRANE PROTEIN-RELATED"/>
    <property type="match status" value="1"/>
</dbReference>
<reference evidence="10" key="1">
    <citation type="journal article" date="2019" name="Int. J. Syst. Evol. Microbiol.">
        <title>The Global Catalogue of Microorganisms (GCM) 10K type strain sequencing project: providing services to taxonomists for standard genome sequencing and annotation.</title>
        <authorList>
            <consortium name="The Broad Institute Genomics Platform"/>
            <consortium name="The Broad Institute Genome Sequencing Center for Infectious Disease"/>
            <person name="Wu L."/>
            <person name="Ma J."/>
        </authorList>
    </citation>
    <scope>NUCLEOTIDE SEQUENCE [LARGE SCALE GENOMIC DNA]</scope>
    <source>
        <strain evidence="10">CCUG 60023</strain>
    </source>
</reference>
<dbReference type="InterPro" id="IPR018076">
    <property type="entry name" value="T2SS_GspF_dom"/>
</dbReference>
<accession>A0ABW3FEW6</accession>
<protein>
    <submittedName>
        <fullName evidence="9">Type II secretion system F family protein</fullName>
    </submittedName>
</protein>
<feature type="transmembrane region" description="Helical" evidence="7">
    <location>
        <begin position="305"/>
        <end position="325"/>
    </location>
</feature>
<evidence type="ECO:0000256" key="2">
    <source>
        <dbReference type="ARBA" id="ARBA00022475"/>
    </source>
</evidence>
<keyword evidence="3 7" id="KW-0812">Transmembrane</keyword>
<feature type="compositionally biased region" description="Basic residues" evidence="6">
    <location>
        <begin position="41"/>
        <end position="50"/>
    </location>
</feature>
<dbReference type="RefSeq" id="WP_377212871.1">
    <property type="nucleotide sequence ID" value="NZ_JBHTJV010000009.1"/>
</dbReference>
<feature type="transmembrane region" description="Helical" evidence="7">
    <location>
        <begin position="273"/>
        <end position="293"/>
    </location>
</feature>
<proteinExistence type="predicted"/>
<keyword evidence="4 7" id="KW-1133">Transmembrane helix</keyword>
<evidence type="ECO:0000313" key="9">
    <source>
        <dbReference type="EMBL" id="MFD0917031.1"/>
    </source>
</evidence>
<comment type="caution">
    <text evidence="9">The sequence shown here is derived from an EMBL/GenBank/DDBJ whole genome shotgun (WGS) entry which is preliminary data.</text>
</comment>
<feature type="transmembrane region" description="Helical" evidence="7">
    <location>
        <begin position="129"/>
        <end position="146"/>
    </location>
</feature>
<comment type="subcellular location">
    <subcellularLocation>
        <location evidence="1">Cell membrane</location>
        <topology evidence="1">Multi-pass membrane protein</topology>
    </subcellularLocation>
</comment>
<evidence type="ECO:0000256" key="3">
    <source>
        <dbReference type="ARBA" id="ARBA00022692"/>
    </source>
</evidence>
<evidence type="ECO:0000259" key="8">
    <source>
        <dbReference type="Pfam" id="PF00482"/>
    </source>
</evidence>
<dbReference type="Proteomes" id="UP001597101">
    <property type="component" value="Unassembled WGS sequence"/>
</dbReference>
<dbReference type="PANTHER" id="PTHR35007:SF1">
    <property type="entry name" value="PILUS ASSEMBLY PROTEIN"/>
    <property type="match status" value="1"/>
</dbReference>
<evidence type="ECO:0000256" key="1">
    <source>
        <dbReference type="ARBA" id="ARBA00004651"/>
    </source>
</evidence>
<evidence type="ECO:0000256" key="7">
    <source>
        <dbReference type="SAM" id="Phobius"/>
    </source>
</evidence>
<feature type="region of interest" description="Disordered" evidence="6">
    <location>
        <begin position="39"/>
        <end position="87"/>
    </location>
</feature>
<evidence type="ECO:0000256" key="6">
    <source>
        <dbReference type="SAM" id="MobiDB-lite"/>
    </source>
</evidence>
<gene>
    <name evidence="9" type="ORF">ACFQ14_11480</name>
</gene>
<name>A0ABW3FEW6_9HYPH</name>
<evidence type="ECO:0000256" key="4">
    <source>
        <dbReference type="ARBA" id="ARBA00022989"/>
    </source>
</evidence>
<feature type="transmembrane region" description="Helical" evidence="7">
    <location>
        <begin position="105"/>
        <end position="123"/>
    </location>
</feature>
<sequence>MLMDRNFLIFAALAMLVVGLIVYAVFYNSISNQKKIEQRRKSLSHSKAQKVQKQNNASDEKQRRKQREESIKKLNNQKSQNKDVNKPDLARKLQQAGMTITPKKFYVRCVVISVVFFLLPLMFGAPLYVAAGMSFIFGWGITNWFVSFKRKRRIKKFIMAFPGAIDIITRGIKSGLPLNDCLRIIGNDAREPVKSEFQKLVESTQVGLSVPDACKRLYENVPSAETNFFAIVISIQSGAGGNLAEALENLSRTLRERKAMADKIKAMAMEAKASSYIIGSLPIAIATLLFVVSPDFLAPLWQTQQGHKILVAIAILYAMGIGSIYKMMNFKF</sequence>
<dbReference type="EMBL" id="JBHTJV010000009">
    <property type="protein sequence ID" value="MFD0917031.1"/>
    <property type="molecule type" value="Genomic_DNA"/>
</dbReference>
<feature type="domain" description="Type II secretion system protein GspF" evidence="8">
    <location>
        <begin position="168"/>
        <end position="289"/>
    </location>
</feature>
<keyword evidence="10" id="KW-1185">Reference proteome</keyword>